<reference evidence="3" key="1">
    <citation type="journal article" date="2022" name="Int. J. Syst. Evol. Microbiol.">
        <title>Anaeromyxobacter oryzae sp. nov., Anaeromyxobacter diazotrophicus sp. nov. and Anaeromyxobacter paludicola sp. nov., isolated from paddy soils.</title>
        <authorList>
            <person name="Itoh H."/>
            <person name="Xu Z."/>
            <person name="Mise K."/>
            <person name="Masuda Y."/>
            <person name="Ushijima N."/>
            <person name="Hayakawa C."/>
            <person name="Shiratori Y."/>
            <person name="Senoo K."/>
        </authorList>
    </citation>
    <scope>NUCLEOTIDE SEQUENCE [LARGE SCALE GENOMIC DNA]</scope>
    <source>
        <strain evidence="3">Red232</strain>
    </source>
</reference>
<keyword evidence="3" id="KW-1185">Reference proteome</keyword>
<dbReference type="Proteomes" id="UP001162891">
    <property type="component" value="Chromosome"/>
</dbReference>
<evidence type="ECO:0000313" key="3">
    <source>
        <dbReference type="Proteomes" id="UP001162891"/>
    </source>
</evidence>
<protein>
    <recommendedName>
        <fullName evidence="4">Transposase</fullName>
    </recommendedName>
</protein>
<evidence type="ECO:0000313" key="2">
    <source>
        <dbReference type="EMBL" id="BDG02126.1"/>
    </source>
</evidence>
<organism evidence="2 3">
    <name type="scientific">Anaeromyxobacter oryzae</name>
    <dbReference type="NCBI Taxonomy" id="2918170"/>
    <lineage>
        <taxon>Bacteria</taxon>
        <taxon>Pseudomonadati</taxon>
        <taxon>Myxococcota</taxon>
        <taxon>Myxococcia</taxon>
        <taxon>Myxococcales</taxon>
        <taxon>Cystobacterineae</taxon>
        <taxon>Anaeromyxobacteraceae</taxon>
        <taxon>Anaeromyxobacter</taxon>
    </lineage>
</organism>
<dbReference type="EMBL" id="AP025591">
    <property type="protein sequence ID" value="BDG02126.1"/>
    <property type="molecule type" value="Genomic_DNA"/>
</dbReference>
<gene>
    <name evidence="2" type="ORF">AMOR_11220</name>
</gene>
<accession>A0ABM7WRQ0</accession>
<proteinExistence type="predicted"/>
<sequence length="106" mass="11169">MPDLDPLARLEADGLVHTGPGGPRTTRRWQGAMARAAVRLYQAGAPWRDLRLPVAAALLEVYGDASDDELAGLVEAILPLEEVAPGRPALADPPTADPAETDPAPR</sequence>
<evidence type="ECO:0000256" key="1">
    <source>
        <dbReference type="SAM" id="MobiDB-lite"/>
    </source>
</evidence>
<evidence type="ECO:0008006" key="4">
    <source>
        <dbReference type="Google" id="ProtNLM"/>
    </source>
</evidence>
<dbReference type="RefSeq" id="WP_248359415.1">
    <property type="nucleotide sequence ID" value="NZ_AP025591.1"/>
</dbReference>
<feature type="region of interest" description="Disordered" evidence="1">
    <location>
        <begin position="84"/>
        <end position="106"/>
    </location>
</feature>
<name>A0ABM7WRQ0_9BACT</name>
<feature type="compositionally biased region" description="Low complexity" evidence="1">
    <location>
        <begin position="88"/>
        <end position="106"/>
    </location>
</feature>